<evidence type="ECO:0000256" key="8">
    <source>
        <dbReference type="ARBA" id="ARBA00022777"/>
    </source>
</evidence>
<dbReference type="InterPro" id="IPR036890">
    <property type="entry name" value="HATPase_C_sf"/>
</dbReference>
<dbReference type="GO" id="GO:0000160">
    <property type="term" value="P:phosphorelay signal transduction system"/>
    <property type="evidence" value="ECO:0007669"/>
    <property type="project" value="UniProtKB-KW"/>
</dbReference>
<evidence type="ECO:0000256" key="5">
    <source>
        <dbReference type="ARBA" id="ARBA00022553"/>
    </source>
</evidence>
<protein>
    <recommendedName>
        <fullName evidence="3">histidine kinase</fullName>
        <ecNumber evidence="3">2.7.13.3</ecNumber>
    </recommendedName>
</protein>
<dbReference type="GO" id="GO:0005524">
    <property type="term" value="F:ATP binding"/>
    <property type="evidence" value="ECO:0007669"/>
    <property type="project" value="UniProtKB-KW"/>
</dbReference>
<evidence type="ECO:0000256" key="11">
    <source>
        <dbReference type="ARBA" id="ARBA00023136"/>
    </source>
</evidence>
<sequence length="227" mass="25548">MPKENPLHFKNVISASVQDMRNSLGQVLYKLDTLMAQHLKDEEKYDLVDAQYEIVRMQNVINQLHGLYLIETDALTVQMQDSYVLELLEDTLASFEALLENKQIDVEVSGEDISWYLDPHLIGSILQIILLNAIRYTKDKIQISLERQDHGLMISVIDNGKGYPDSVLESFNALVSGEVITGVSGQNAGWLYCEKIAKQHKNQGRVGFTRLGNDPVTGGGRIDLYIP</sequence>
<evidence type="ECO:0000256" key="7">
    <source>
        <dbReference type="ARBA" id="ARBA00022741"/>
    </source>
</evidence>
<proteinExistence type="predicted"/>
<keyword evidence="14" id="KW-1185">Reference proteome</keyword>
<dbReference type="GO" id="GO:0004673">
    <property type="term" value="F:protein histidine kinase activity"/>
    <property type="evidence" value="ECO:0007669"/>
    <property type="project" value="UniProtKB-EC"/>
</dbReference>
<dbReference type="PROSITE" id="PS50109">
    <property type="entry name" value="HIS_KIN"/>
    <property type="match status" value="1"/>
</dbReference>
<keyword evidence="11" id="KW-0472">Membrane</keyword>
<keyword evidence="8 13" id="KW-0418">Kinase</keyword>
<comment type="subcellular location">
    <subcellularLocation>
        <location evidence="2">Cell membrane</location>
        <topology evidence="2">Multi-pass membrane protein</topology>
    </subcellularLocation>
</comment>
<keyword evidence="4" id="KW-1003">Cell membrane</keyword>
<evidence type="ECO:0000256" key="1">
    <source>
        <dbReference type="ARBA" id="ARBA00000085"/>
    </source>
</evidence>
<dbReference type="InterPro" id="IPR005467">
    <property type="entry name" value="His_kinase_dom"/>
</dbReference>
<evidence type="ECO:0000313" key="13">
    <source>
        <dbReference type="EMBL" id="CUB03429.1"/>
    </source>
</evidence>
<dbReference type="Pfam" id="PF02518">
    <property type="entry name" value="HATPase_c"/>
    <property type="match status" value="1"/>
</dbReference>
<dbReference type="AlphaFoldDB" id="A0A0K6IJZ3"/>
<keyword evidence="6" id="KW-0808">Transferase</keyword>
<evidence type="ECO:0000259" key="12">
    <source>
        <dbReference type="PROSITE" id="PS50109"/>
    </source>
</evidence>
<dbReference type="EC" id="2.7.13.3" evidence="3"/>
<reference evidence="14" key="1">
    <citation type="submission" date="2015-08" db="EMBL/GenBank/DDBJ databases">
        <authorList>
            <person name="Varghese N."/>
        </authorList>
    </citation>
    <scope>NUCLEOTIDE SEQUENCE [LARGE SCALE GENOMIC DNA]</scope>
    <source>
        <strain evidence="14">JCM 18476</strain>
    </source>
</reference>
<accession>A0A0K6IJZ3</accession>
<dbReference type="STRING" id="1137284.GCA_001418205_01279"/>
<dbReference type="PANTHER" id="PTHR45528">
    <property type="entry name" value="SENSOR HISTIDINE KINASE CPXA"/>
    <property type="match status" value="1"/>
</dbReference>
<keyword evidence="10" id="KW-0902">Two-component regulatory system</keyword>
<dbReference type="Proteomes" id="UP000182769">
    <property type="component" value="Unassembled WGS sequence"/>
</dbReference>
<evidence type="ECO:0000256" key="2">
    <source>
        <dbReference type="ARBA" id="ARBA00004651"/>
    </source>
</evidence>
<dbReference type="EMBL" id="CYHG01000003">
    <property type="protein sequence ID" value="CUB03429.1"/>
    <property type="molecule type" value="Genomic_DNA"/>
</dbReference>
<keyword evidence="7" id="KW-0547">Nucleotide-binding</keyword>
<dbReference type="GO" id="GO:0005886">
    <property type="term" value="C:plasma membrane"/>
    <property type="evidence" value="ECO:0007669"/>
    <property type="project" value="UniProtKB-SubCell"/>
</dbReference>
<dbReference type="PANTHER" id="PTHR45528:SF1">
    <property type="entry name" value="SENSOR HISTIDINE KINASE CPXA"/>
    <property type="match status" value="1"/>
</dbReference>
<evidence type="ECO:0000256" key="10">
    <source>
        <dbReference type="ARBA" id="ARBA00023012"/>
    </source>
</evidence>
<feature type="domain" description="Histidine kinase" evidence="12">
    <location>
        <begin position="15"/>
        <end position="227"/>
    </location>
</feature>
<dbReference type="OrthoDB" id="9806130at2"/>
<dbReference type="SUPFAM" id="SSF55874">
    <property type="entry name" value="ATPase domain of HSP90 chaperone/DNA topoisomerase II/histidine kinase"/>
    <property type="match status" value="1"/>
</dbReference>
<name>A0A0K6IJZ3_9GAMM</name>
<evidence type="ECO:0000256" key="6">
    <source>
        <dbReference type="ARBA" id="ARBA00022679"/>
    </source>
</evidence>
<comment type="catalytic activity">
    <reaction evidence="1">
        <text>ATP + protein L-histidine = ADP + protein N-phospho-L-histidine.</text>
        <dbReference type="EC" id="2.7.13.3"/>
    </reaction>
</comment>
<dbReference type="InterPro" id="IPR050398">
    <property type="entry name" value="HssS/ArlS-like"/>
</dbReference>
<evidence type="ECO:0000256" key="9">
    <source>
        <dbReference type="ARBA" id="ARBA00022840"/>
    </source>
</evidence>
<keyword evidence="5" id="KW-0597">Phosphoprotein</keyword>
<evidence type="ECO:0000313" key="14">
    <source>
        <dbReference type="Proteomes" id="UP000182769"/>
    </source>
</evidence>
<dbReference type="Gene3D" id="3.30.565.10">
    <property type="entry name" value="Histidine kinase-like ATPase, C-terminal domain"/>
    <property type="match status" value="1"/>
</dbReference>
<dbReference type="InterPro" id="IPR003594">
    <property type="entry name" value="HATPase_dom"/>
</dbReference>
<evidence type="ECO:0000256" key="4">
    <source>
        <dbReference type="ARBA" id="ARBA00022475"/>
    </source>
</evidence>
<dbReference type="RefSeq" id="WP_055462386.1">
    <property type="nucleotide sequence ID" value="NZ_CYHG01000003.1"/>
</dbReference>
<gene>
    <name evidence="13" type="ORF">Ga0061065_103280</name>
</gene>
<keyword evidence="9" id="KW-0067">ATP-binding</keyword>
<evidence type="ECO:0000256" key="3">
    <source>
        <dbReference type="ARBA" id="ARBA00012438"/>
    </source>
</evidence>
<organism evidence="13 14">
    <name type="scientific">Marinomonas fungiae</name>
    <dbReference type="NCBI Taxonomy" id="1137284"/>
    <lineage>
        <taxon>Bacteria</taxon>
        <taxon>Pseudomonadati</taxon>
        <taxon>Pseudomonadota</taxon>
        <taxon>Gammaproteobacteria</taxon>
        <taxon>Oceanospirillales</taxon>
        <taxon>Oceanospirillaceae</taxon>
        <taxon>Marinomonas</taxon>
    </lineage>
</organism>